<keyword evidence="5 6" id="KW-0342">GTP-binding</keyword>
<comment type="cofactor">
    <cofactor evidence="6">
        <name>K(+)</name>
        <dbReference type="ChEBI" id="CHEBI:29103"/>
    </cofactor>
    <text evidence="6">Binds 1 potassium ion per subunit.</text>
</comment>
<dbReference type="Gene3D" id="3.40.50.300">
    <property type="entry name" value="P-loop containing nucleotide triphosphate hydrolases"/>
    <property type="match status" value="1"/>
</dbReference>
<evidence type="ECO:0000256" key="4">
    <source>
        <dbReference type="ARBA" id="ARBA00022958"/>
    </source>
</evidence>
<dbReference type="GO" id="GO:0046872">
    <property type="term" value="F:metal ion binding"/>
    <property type="evidence" value="ECO:0007669"/>
    <property type="project" value="UniProtKB-KW"/>
</dbReference>
<evidence type="ECO:0000256" key="7">
    <source>
        <dbReference type="RuleBase" id="RU003313"/>
    </source>
</evidence>
<dbReference type="Gene3D" id="1.20.120.430">
    <property type="entry name" value="tRNA modification GTPase MnmE domain 2"/>
    <property type="match status" value="1"/>
</dbReference>
<dbReference type="NCBIfam" id="TIGR00231">
    <property type="entry name" value="small_GTP"/>
    <property type="match status" value="1"/>
</dbReference>
<dbReference type="EC" id="3.6.-.-" evidence="6"/>
<name>A0A290QFB0_9BACT</name>
<feature type="binding site" evidence="6">
    <location>
        <position position="252"/>
    </location>
    <ligand>
        <name>Mg(2+)</name>
        <dbReference type="ChEBI" id="CHEBI:18420"/>
    </ligand>
</feature>
<evidence type="ECO:0000259" key="8">
    <source>
        <dbReference type="PROSITE" id="PS51709"/>
    </source>
</evidence>
<feature type="binding site" evidence="6">
    <location>
        <begin position="227"/>
        <end position="232"/>
    </location>
    <ligand>
        <name>GTP</name>
        <dbReference type="ChEBI" id="CHEBI:37565"/>
    </ligand>
</feature>
<dbReference type="CDD" id="cd14858">
    <property type="entry name" value="TrmE_N"/>
    <property type="match status" value="1"/>
</dbReference>
<dbReference type="GO" id="GO:0005737">
    <property type="term" value="C:cytoplasm"/>
    <property type="evidence" value="ECO:0007669"/>
    <property type="project" value="UniProtKB-SubCell"/>
</dbReference>
<keyword evidence="6" id="KW-0963">Cytoplasm</keyword>
<feature type="binding site" evidence="6">
    <location>
        <begin position="246"/>
        <end position="252"/>
    </location>
    <ligand>
        <name>GTP</name>
        <dbReference type="ChEBI" id="CHEBI:37565"/>
    </ligand>
</feature>
<dbReference type="Pfam" id="PF12631">
    <property type="entry name" value="MnmE_helical"/>
    <property type="match status" value="1"/>
</dbReference>
<evidence type="ECO:0000256" key="1">
    <source>
        <dbReference type="ARBA" id="ARBA00011043"/>
    </source>
</evidence>
<dbReference type="PANTHER" id="PTHR42714">
    <property type="entry name" value="TRNA MODIFICATION GTPASE GTPBP3"/>
    <property type="match status" value="1"/>
</dbReference>
<dbReference type="GO" id="GO:0002098">
    <property type="term" value="P:tRNA wobble uridine modification"/>
    <property type="evidence" value="ECO:0007669"/>
    <property type="project" value="TreeGrafter"/>
</dbReference>
<accession>A0A290QFB0</accession>
<comment type="subcellular location">
    <subcellularLocation>
        <location evidence="6">Cytoplasm</location>
    </subcellularLocation>
</comment>
<feature type="binding site" evidence="6">
    <location>
        <position position="82"/>
    </location>
    <ligand>
        <name>(6S)-5-formyl-5,6,7,8-tetrahydrofolate</name>
        <dbReference type="ChEBI" id="CHEBI:57457"/>
    </ligand>
</feature>
<dbReference type="HAMAP" id="MF_00379">
    <property type="entry name" value="GTPase_MnmE"/>
    <property type="match status" value="1"/>
</dbReference>
<dbReference type="OrthoDB" id="9805918at2"/>
<dbReference type="GO" id="GO:0005525">
    <property type="term" value="F:GTP binding"/>
    <property type="evidence" value="ECO:0007669"/>
    <property type="project" value="UniProtKB-UniRule"/>
</dbReference>
<dbReference type="InterPro" id="IPR005225">
    <property type="entry name" value="Small_GTP-bd"/>
</dbReference>
<dbReference type="RefSeq" id="WP_096055650.1">
    <property type="nucleotide sequence ID" value="NZ_CP023344.1"/>
</dbReference>
<dbReference type="GO" id="GO:0030488">
    <property type="term" value="P:tRNA methylation"/>
    <property type="evidence" value="ECO:0007669"/>
    <property type="project" value="TreeGrafter"/>
</dbReference>
<dbReference type="PROSITE" id="PS51709">
    <property type="entry name" value="G_TRME"/>
    <property type="match status" value="1"/>
</dbReference>
<dbReference type="PANTHER" id="PTHR42714:SF2">
    <property type="entry name" value="TRNA MODIFICATION GTPASE GTPBP3, MITOCHONDRIAL"/>
    <property type="match status" value="1"/>
</dbReference>
<evidence type="ECO:0000256" key="2">
    <source>
        <dbReference type="ARBA" id="ARBA00022694"/>
    </source>
</evidence>
<dbReference type="InterPro" id="IPR018948">
    <property type="entry name" value="GTP-bd_TrmE_N"/>
</dbReference>
<dbReference type="EMBL" id="CP023344">
    <property type="protein sequence ID" value="ATC64018.1"/>
    <property type="molecule type" value="Genomic_DNA"/>
</dbReference>
<keyword evidence="6" id="KW-0460">Magnesium</keyword>
<dbReference type="Pfam" id="PF01926">
    <property type="entry name" value="MMR_HSR1"/>
    <property type="match status" value="1"/>
</dbReference>
<dbReference type="InterPro" id="IPR027368">
    <property type="entry name" value="MnmE_dom2"/>
</dbReference>
<dbReference type="InterPro" id="IPR006073">
    <property type="entry name" value="GTP-bd"/>
</dbReference>
<keyword evidence="3 6" id="KW-0547">Nucleotide-binding</keyword>
<keyword evidence="6" id="KW-0479">Metal-binding</keyword>
<proteinExistence type="inferred from homology"/>
<gene>
    <name evidence="6" type="primary">mnmE</name>
    <name evidence="6" type="synonym">trmE</name>
    <name evidence="9" type="ORF">CMV30_08690</name>
</gene>
<sequence length="453" mass="48591">MSHASLDTIAALATPVGTSAIAVVRASGPECAELARAIFGETPLPRMAHHADYRDRAGAVVDDVLVTFFAGPKSYTGEDTLEISSHGNPFIAQKILEDLLARGCRAAEAGEFTRRAFLSGRMDLSQAEAVMDLIHARSKRALAAANQQLRGSLGRHLGVLTDELLGVLARVEAYIDFPDEDLPAEDRRIVARGVERVAAGTERLLATQHYGELLRDGIKTVIVGEPNAGKSSLLNQLVGRERALVSPEPGTTRDFIEERVILGPHCLRLIDTAGLNPSPAPLEKLGMEKTLERAAEADLFLLVLDATRPHPELPKELVERLSAENALVVFNKIDLGGDQLDIEQYIEGKEVVRISARTGEGVDSLISAVVERAEAFRRDQGDEVIAINARHAAALGRAQECLKAAGANLGVAGPVELLASDLRGALDALGEIGGKIDNERMLDHLFATFCIGK</sequence>
<keyword evidence="6" id="KW-0378">Hydrolase</keyword>
<evidence type="ECO:0000313" key="9">
    <source>
        <dbReference type="EMBL" id="ATC64018.1"/>
    </source>
</evidence>
<feature type="binding site" evidence="6">
    <location>
        <position position="453"/>
    </location>
    <ligand>
        <name>(6S)-5-formyl-5,6,7,8-tetrahydrofolate</name>
        <dbReference type="ChEBI" id="CHEBI:57457"/>
    </ligand>
</feature>
<dbReference type="InterPro" id="IPR004520">
    <property type="entry name" value="GTPase_MnmE"/>
</dbReference>
<feature type="domain" description="TrmE-type G" evidence="8">
    <location>
        <begin position="217"/>
        <end position="374"/>
    </location>
</feature>
<comment type="subunit">
    <text evidence="6">Homodimer. Heterotetramer of two MnmE and two MnmG subunits.</text>
</comment>
<feature type="binding site" evidence="6">
    <location>
        <begin position="355"/>
        <end position="357"/>
    </location>
    <ligand>
        <name>GTP</name>
        <dbReference type="ChEBI" id="CHEBI:37565"/>
    </ligand>
</feature>
<dbReference type="SUPFAM" id="SSF116878">
    <property type="entry name" value="TrmE connector domain"/>
    <property type="match status" value="1"/>
</dbReference>
<feature type="binding site" evidence="6">
    <location>
        <position position="25"/>
    </location>
    <ligand>
        <name>(6S)-5-formyl-5,6,7,8-tetrahydrofolate</name>
        <dbReference type="ChEBI" id="CHEBI:57457"/>
    </ligand>
</feature>
<feature type="binding site" evidence="6">
    <location>
        <position position="121"/>
    </location>
    <ligand>
        <name>(6S)-5-formyl-5,6,7,8-tetrahydrofolate</name>
        <dbReference type="ChEBI" id="CHEBI:57457"/>
    </ligand>
</feature>
<dbReference type="NCBIfam" id="TIGR00450">
    <property type="entry name" value="mnmE_trmE_thdF"/>
    <property type="match status" value="1"/>
</dbReference>
<comment type="function">
    <text evidence="6">Exhibits a very high intrinsic GTPase hydrolysis rate. Involved in the addition of a carboxymethylaminomethyl (cmnm) group at the wobble position (U34) of certain tRNAs, forming tRNA-cmnm(5)s(2)U34.</text>
</comment>
<dbReference type="InterPro" id="IPR025867">
    <property type="entry name" value="MnmE_helical"/>
</dbReference>
<organism evidence="9 10">
    <name type="scientific">Nibricoccus aquaticus</name>
    <dbReference type="NCBI Taxonomy" id="2576891"/>
    <lineage>
        <taxon>Bacteria</taxon>
        <taxon>Pseudomonadati</taxon>
        <taxon>Verrucomicrobiota</taxon>
        <taxon>Opitutia</taxon>
        <taxon>Opitutales</taxon>
        <taxon>Opitutaceae</taxon>
        <taxon>Nibricoccus</taxon>
    </lineage>
</organism>
<comment type="similarity">
    <text evidence="1 6 7">Belongs to the TRAFAC class TrmE-Era-EngA-EngB-Septin-like GTPase superfamily. TrmE GTPase family.</text>
</comment>
<dbReference type="InterPro" id="IPR027266">
    <property type="entry name" value="TrmE/GcvT-like"/>
</dbReference>
<dbReference type="InterPro" id="IPR031168">
    <property type="entry name" value="G_TrmE"/>
</dbReference>
<dbReference type="KEGG" id="vbh:CMV30_08690"/>
<protein>
    <recommendedName>
        <fullName evidence="6">tRNA modification GTPase MnmE</fullName>
        <ecNumber evidence="6">3.6.-.-</ecNumber>
    </recommendedName>
</protein>
<evidence type="ECO:0000256" key="3">
    <source>
        <dbReference type="ARBA" id="ARBA00022741"/>
    </source>
</evidence>
<keyword evidence="4 6" id="KW-0630">Potassium</keyword>
<dbReference type="SUPFAM" id="SSF52540">
    <property type="entry name" value="P-loop containing nucleoside triphosphate hydrolases"/>
    <property type="match status" value="1"/>
</dbReference>
<dbReference type="Pfam" id="PF10396">
    <property type="entry name" value="TrmE_N"/>
    <property type="match status" value="1"/>
</dbReference>
<feature type="binding site" evidence="6">
    <location>
        <begin position="271"/>
        <end position="274"/>
    </location>
    <ligand>
        <name>GTP</name>
        <dbReference type="ChEBI" id="CHEBI:37565"/>
    </ligand>
</feature>
<evidence type="ECO:0000256" key="5">
    <source>
        <dbReference type="ARBA" id="ARBA00023134"/>
    </source>
</evidence>
<dbReference type="CDD" id="cd04164">
    <property type="entry name" value="trmE"/>
    <property type="match status" value="1"/>
</dbReference>
<dbReference type="InterPro" id="IPR027417">
    <property type="entry name" value="P-loop_NTPase"/>
</dbReference>
<dbReference type="Proteomes" id="UP000217265">
    <property type="component" value="Chromosome"/>
</dbReference>
<reference evidence="9 10" key="1">
    <citation type="submission" date="2017-09" db="EMBL/GenBank/DDBJ databases">
        <title>Complete genome sequence of Verrucomicrobial strain HZ-65, isolated from freshwater.</title>
        <authorList>
            <person name="Choi A."/>
        </authorList>
    </citation>
    <scope>NUCLEOTIDE SEQUENCE [LARGE SCALE GENOMIC DNA]</scope>
    <source>
        <strain evidence="9 10">HZ-65</strain>
    </source>
</reference>
<evidence type="ECO:0000313" key="10">
    <source>
        <dbReference type="Proteomes" id="UP000217265"/>
    </source>
</evidence>
<dbReference type="GO" id="GO:0003924">
    <property type="term" value="F:GTPase activity"/>
    <property type="evidence" value="ECO:0007669"/>
    <property type="project" value="UniProtKB-UniRule"/>
</dbReference>
<keyword evidence="10" id="KW-1185">Reference proteome</keyword>
<comment type="caution">
    <text evidence="6">Lacks conserved residue(s) required for the propagation of feature annotation.</text>
</comment>
<dbReference type="NCBIfam" id="NF003661">
    <property type="entry name" value="PRK05291.1-3"/>
    <property type="match status" value="1"/>
</dbReference>
<evidence type="ECO:0000256" key="6">
    <source>
        <dbReference type="HAMAP-Rule" id="MF_00379"/>
    </source>
</evidence>
<feature type="binding site" evidence="6">
    <location>
        <position position="231"/>
    </location>
    <ligand>
        <name>Mg(2+)</name>
        <dbReference type="ChEBI" id="CHEBI:18420"/>
    </ligand>
</feature>
<dbReference type="AlphaFoldDB" id="A0A290QFB0"/>
<dbReference type="Gene3D" id="3.30.1360.120">
    <property type="entry name" value="Probable tRNA modification gtpase trme, domain 1"/>
    <property type="match status" value="1"/>
</dbReference>
<keyword evidence="2 6" id="KW-0819">tRNA processing</keyword>